<evidence type="ECO:0000313" key="3">
    <source>
        <dbReference type="EMBL" id="AMY10261.1"/>
    </source>
</evidence>
<keyword evidence="4" id="KW-1185">Reference proteome</keyword>
<evidence type="ECO:0000313" key="4">
    <source>
        <dbReference type="Proteomes" id="UP000076079"/>
    </source>
</evidence>
<dbReference type="Proteomes" id="UP000076079">
    <property type="component" value="Chromosome"/>
</dbReference>
<dbReference type="InterPro" id="IPR036465">
    <property type="entry name" value="vWFA_dom_sf"/>
</dbReference>
<feature type="region of interest" description="Disordered" evidence="1">
    <location>
        <begin position="135"/>
        <end position="154"/>
    </location>
</feature>
<dbReference type="EMBL" id="CP015136">
    <property type="protein sequence ID" value="AMY10261.1"/>
    <property type="molecule type" value="Genomic_DNA"/>
</dbReference>
<proteinExistence type="predicted"/>
<dbReference type="Gene3D" id="3.40.50.410">
    <property type="entry name" value="von Willebrand factor, type A domain"/>
    <property type="match status" value="1"/>
</dbReference>
<accession>A0A143PPB5</accession>
<dbReference type="OrthoDB" id="9776116at2"/>
<dbReference type="SUPFAM" id="SSF53300">
    <property type="entry name" value="vWA-like"/>
    <property type="match status" value="1"/>
</dbReference>
<dbReference type="PANTHER" id="PTHR33608">
    <property type="entry name" value="BLL2464 PROTEIN"/>
    <property type="match status" value="1"/>
</dbReference>
<dbReference type="AlphaFoldDB" id="A0A143PPB5"/>
<dbReference type="KEGG" id="abac:LuPra_03491"/>
<reference evidence="4" key="2">
    <citation type="submission" date="2016-04" db="EMBL/GenBank/DDBJ databases">
        <title>First Complete Genome Sequence of a Subdivision 6 Acidobacterium.</title>
        <authorList>
            <person name="Huang S."/>
            <person name="Vieira S."/>
            <person name="Bunk B."/>
            <person name="Riedel T."/>
            <person name="Sproeer C."/>
            <person name="Overmann J."/>
        </authorList>
    </citation>
    <scope>NUCLEOTIDE SEQUENCE [LARGE SCALE GENOMIC DNA]</scope>
    <source>
        <strain evidence="4">DSM 100886 HEG_-6_39</strain>
    </source>
</reference>
<dbReference type="STRING" id="1855912.LuPra_03491"/>
<gene>
    <name evidence="3" type="ORF">LuPra_03491</name>
</gene>
<protein>
    <recommendedName>
        <fullName evidence="2">DUF58 domain-containing protein</fullName>
    </recommendedName>
</protein>
<organism evidence="3 4">
    <name type="scientific">Luteitalea pratensis</name>
    <dbReference type="NCBI Taxonomy" id="1855912"/>
    <lineage>
        <taxon>Bacteria</taxon>
        <taxon>Pseudomonadati</taxon>
        <taxon>Acidobacteriota</taxon>
        <taxon>Vicinamibacteria</taxon>
        <taxon>Vicinamibacterales</taxon>
        <taxon>Vicinamibacteraceae</taxon>
        <taxon>Luteitalea</taxon>
    </lineage>
</organism>
<evidence type="ECO:0000259" key="2">
    <source>
        <dbReference type="Pfam" id="PF01882"/>
    </source>
</evidence>
<dbReference type="PANTHER" id="PTHR33608:SF7">
    <property type="entry name" value="DUF58 DOMAIN-CONTAINING PROTEIN"/>
    <property type="match status" value="1"/>
</dbReference>
<evidence type="ECO:0000256" key="1">
    <source>
        <dbReference type="SAM" id="MobiDB-lite"/>
    </source>
</evidence>
<dbReference type="RefSeq" id="WP_110171916.1">
    <property type="nucleotide sequence ID" value="NZ_CP015136.1"/>
</dbReference>
<sequence>MSVPTSPLSLDPALLARIADLELAARLIVEGARLGSHRSPFTGSGAEFQQMRPYLPGDDLKHLDWKHYARTDRLFTRVYRETTEWPVMLAIDTSRSMAFVDHQGMSKLRMGALLAAALTYLLVHQGEAVGLVTHPPPPAASARQGGADTGDALPARTGRPHLVRMLGLLSRIRAGGGTDLAGAIRRAAARLGRRGCLALISDLYGADDMHHALREVRRMGHEVVVFHVLSPQERRLEASGDVEFVDLETDERLIANAPTIRDVYAARVAAFIAEQRAFATAEGITFVQAGTDRPIDLVLRAFTQQRAPQAGGGR</sequence>
<name>A0A143PPB5_LUTPR</name>
<feature type="domain" description="DUF58" evidence="2">
    <location>
        <begin position="50"/>
        <end position="269"/>
    </location>
</feature>
<dbReference type="Pfam" id="PF01882">
    <property type="entry name" value="DUF58"/>
    <property type="match status" value="1"/>
</dbReference>
<reference evidence="3 4" key="1">
    <citation type="journal article" date="2016" name="Genome Announc.">
        <title>First Complete Genome Sequence of a Subdivision 6 Acidobacterium Strain.</title>
        <authorList>
            <person name="Huang S."/>
            <person name="Vieira S."/>
            <person name="Bunk B."/>
            <person name="Riedel T."/>
            <person name="Sproer C."/>
            <person name="Overmann J."/>
        </authorList>
    </citation>
    <scope>NUCLEOTIDE SEQUENCE [LARGE SCALE GENOMIC DNA]</scope>
    <source>
        <strain evidence="4">DSM 100886 HEG_-6_39</strain>
    </source>
</reference>
<dbReference type="InterPro" id="IPR002881">
    <property type="entry name" value="DUF58"/>
</dbReference>